<dbReference type="InterPro" id="IPR006963">
    <property type="entry name" value="Mopterin_OxRdtase_4Fe-4S_dom"/>
</dbReference>
<keyword evidence="2" id="KW-0408">Iron</keyword>
<keyword evidence="1" id="KW-0479">Metal-binding</keyword>
<gene>
    <name evidence="6" type="ORF">E1293_43360</name>
</gene>
<keyword evidence="7" id="KW-1185">Reference proteome</keyword>
<evidence type="ECO:0000313" key="7">
    <source>
        <dbReference type="Proteomes" id="UP000295578"/>
    </source>
</evidence>
<dbReference type="GO" id="GO:0016491">
    <property type="term" value="F:oxidoreductase activity"/>
    <property type="evidence" value="ECO:0007669"/>
    <property type="project" value="InterPro"/>
</dbReference>
<organism evidence="6 7">
    <name type="scientific">Actinomadura darangshiensis</name>
    <dbReference type="NCBI Taxonomy" id="705336"/>
    <lineage>
        <taxon>Bacteria</taxon>
        <taxon>Bacillati</taxon>
        <taxon>Actinomycetota</taxon>
        <taxon>Actinomycetes</taxon>
        <taxon>Streptosporangiales</taxon>
        <taxon>Thermomonosporaceae</taxon>
        <taxon>Actinomadura</taxon>
    </lineage>
</organism>
<dbReference type="GO" id="GO:0051536">
    <property type="term" value="F:iron-sulfur cluster binding"/>
    <property type="evidence" value="ECO:0007669"/>
    <property type="project" value="UniProtKB-KW"/>
</dbReference>
<name>A0A4R5A0Z8_9ACTN</name>
<feature type="domain" description="4Fe-4S Mo/W bis-MGD-type" evidence="5">
    <location>
        <begin position="30"/>
        <end position="87"/>
    </location>
</feature>
<accession>A0A4R5A0Z8</accession>
<dbReference type="Proteomes" id="UP000295578">
    <property type="component" value="Unassembled WGS sequence"/>
</dbReference>
<dbReference type="InterPro" id="IPR050612">
    <property type="entry name" value="Prok_Mopterin_Oxidored"/>
</dbReference>
<dbReference type="GO" id="GO:0046872">
    <property type="term" value="F:metal ion binding"/>
    <property type="evidence" value="ECO:0007669"/>
    <property type="project" value="UniProtKB-KW"/>
</dbReference>
<evidence type="ECO:0000256" key="3">
    <source>
        <dbReference type="ARBA" id="ARBA00023014"/>
    </source>
</evidence>
<comment type="caution">
    <text evidence="6">The sequence shown here is derived from an EMBL/GenBank/DDBJ whole genome shotgun (WGS) entry which is preliminary data.</text>
</comment>
<dbReference type="PANTHER" id="PTHR43742">
    <property type="entry name" value="TRIMETHYLAMINE-N-OXIDE REDUCTASE"/>
    <property type="match status" value="1"/>
</dbReference>
<evidence type="ECO:0000256" key="2">
    <source>
        <dbReference type="ARBA" id="ARBA00023004"/>
    </source>
</evidence>
<evidence type="ECO:0000256" key="4">
    <source>
        <dbReference type="SAM" id="MobiDB-lite"/>
    </source>
</evidence>
<reference evidence="6 7" key="1">
    <citation type="submission" date="2019-03" db="EMBL/GenBank/DDBJ databases">
        <title>Draft genome sequences of novel Actinobacteria.</title>
        <authorList>
            <person name="Sahin N."/>
            <person name="Ay H."/>
            <person name="Saygin H."/>
        </authorList>
    </citation>
    <scope>NUCLEOTIDE SEQUENCE [LARGE SCALE GENOMIC DNA]</scope>
    <source>
        <strain evidence="6 7">DSM 45941</strain>
    </source>
</reference>
<sequence>MSGANENDAHGVVVDTGRVRPAGEGSVGSELKVLGACPLDCPDGCSWVVTVRDGQAIRLRGNPDHPYTRGALCTKVNRWLERASQPDRILYPLRRVGAKG</sequence>
<dbReference type="SMART" id="SM00926">
    <property type="entry name" value="Molybdop_Fe4S4"/>
    <property type="match status" value="1"/>
</dbReference>
<protein>
    <recommendedName>
        <fullName evidence="5">4Fe-4S Mo/W bis-MGD-type domain-containing protein</fullName>
    </recommendedName>
</protein>
<dbReference type="AlphaFoldDB" id="A0A4R5A0Z8"/>
<dbReference type="Gene3D" id="2.20.25.90">
    <property type="entry name" value="ADC-like domains"/>
    <property type="match status" value="1"/>
</dbReference>
<evidence type="ECO:0000259" key="5">
    <source>
        <dbReference type="PROSITE" id="PS51669"/>
    </source>
</evidence>
<evidence type="ECO:0000313" key="6">
    <source>
        <dbReference type="EMBL" id="TDD63162.1"/>
    </source>
</evidence>
<dbReference type="Pfam" id="PF04879">
    <property type="entry name" value="Molybdop_Fe4S4"/>
    <property type="match status" value="1"/>
</dbReference>
<feature type="non-terminal residue" evidence="6">
    <location>
        <position position="100"/>
    </location>
</feature>
<evidence type="ECO:0000256" key="1">
    <source>
        <dbReference type="ARBA" id="ARBA00022723"/>
    </source>
</evidence>
<dbReference type="PROSITE" id="PS51669">
    <property type="entry name" value="4FE4S_MOW_BIS_MGD"/>
    <property type="match status" value="1"/>
</dbReference>
<feature type="region of interest" description="Disordered" evidence="4">
    <location>
        <begin position="1"/>
        <end position="26"/>
    </location>
</feature>
<keyword evidence="3" id="KW-0411">Iron-sulfur</keyword>
<proteinExistence type="predicted"/>
<dbReference type="EMBL" id="SMKY01000422">
    <property type="protein sequence ID" value="TDD63162.1"/>
    <property type="molecule type" value="Genomic_DNA"/>
</dbReference>
<dbReference type="SUPFAM" id="SSF53706">
    <property type="entry name" value="Formate dehydrogenase/DMSO reductase, domains 1-3"/>
    <property type="match status" value="1"/>
</dbReference>
<dbReference type="PANTHER" id="PTHR43742:SF6">
    <property type="entry name" value="OXIDOREDUCTASE YYAE-RELATED"/>
    <property type="match status" value="1"/>
</dbReference>